<evidence type="ECO:0000313" key="1">
    <source>
        <dbReference type="EMBL" id="KAI5083527.1"/>
    </source>
</evidence>
<dbReference type="EMBL" id="JABFUD020000002">
    <property type="protein sequence ID" value="KAI5083527.1"/>
    <property type="molecule type" value="Genomic_DNA"/>
</dbReference>
<proteinExistence type="predicted"/>
<protein>
    <submittedName>
        <fullName evidence="1">Uncharacterized protein</fullName>
    </submittedName>
</protein>
<sequence length="78" mass="8686">MGLDAQLPVGKLLVVADTTIKAIVLKALQPLYNIHEDKATMEMDSVRSKTGREDFAGRTMEEEYNGNQLIKKIHLAES</sequence>
<dbReference type="AlphaFoldDB" id="A0A9D4ZS37"/>
<name>A0A9D4ZS37_ADICA</name>
<accession>A0A9D4ZS37</accession>
<reference evidence="1" key="1">
    <citation type="submission" date="2021-01" db="EMBL/GenBank/DDBJ databases">
        <title>Adiantum capillus-veneris genome.</title>
        <authorList>
            <person name="Fang Y."/>
            <person name="Liao Q."/>
        </authorList>
    </citation>
    <scope>NUCLEOTIDE SEQUENCE</scope>
    <source>
        <strain evidence="1">H3</strain>
        <tissue evidence="1">Leaf</tissue>
    </source>
</reference>
<dbReference type="Proteomes" id="UP000886520">
    <property type="component" value="Chromosome 3"/>
</dbReference>
<evidence type="ECO:0000313" key="2">
    <source>
        <dbReference type="Proteomes" id="UP000886520"/>
    </source>
</evidence>
<organism evidence="1 2">
    <name type="scientific">Adiantum capillus-veneris</name>
    <name type="common">Maidenhair fern</name>
    <dbReference type="NCBI Taxonomy" id="13818"/>
    <lineage>
        <taxon>Eukaryota</taxon>
        <taxon>Viridiplantae</taxon>
        <taxon>Streptophyta</taxon>
        <taxon>Embryophyta</taxon>
        <taxon>Tracheophyta</taxon>
        <taxon>Polypodiopsida</taxon>
        <taxon>Polypodiidae</taxon>
        <taxon>Polypodiales</taxon>
        <taxon>Pteridineae</taxon>
        <taxon>Pteridaceae</taxon>
        <taxon>Vittarioideae</taxon>
        <taxon>Adiantum</taxon>
    </lineage>
</organism>
<comment type="caution">
    <text evidence="1">The sequence shown here is derived from an EMBL/GenBank/DDBJ whole genome shotgun (WGS) entry which is preliminary data.</text>
</comment>
<gene>
    <name evidence="1" type="ORF">GOP47_0003270</name>
</gene>
<keyword evidence="2" id="KW-1185">Reference proteome</keyword>